<dbReference type="Proteomes" id="UP000197361">
    <property type="component" value="Unassembled WGS sequence"/>
</dbReference>
<name>A0A246JUP7_9SPHN</name>
<dbReference type="GO" id="GO:0044594">
    <property type="term" value="F:17-beta-hydroxysteroid dehydrogenase (NAD+) activity"/>
    <property type="evidence" value="ECO:0007669"/>
    <property type="project" value="TreeGrafter"/>
</dbReference>
<dbReference type="RefSeq" id="WP_088440669.1">
    <property type="nucleotide sequence ID" value="NZ_BMMC01000014.1"/>
</dbReference>
<evidence type="ECO:0000313" key="3">
    <source>
        <dbReference type="EMBL" id="OWQ96814.1"/>
    </source>
</evidence>
<organism evidence="3 4">
    <name type="scientific">Sphingopyxis bauzanensis</name>
    <dbReference type="NCBI Taxonomy" id="651663"/>
    <lineage>
        <taxon>Bacteria</taxon>
        <taxon>Pseudomonadati</taxon>
        <taxon>Pseudomonadota</taxon>
        <taxon>Alphaproteobacteria</taxon>
        <taxon>Sphingomonadales</taxon>
        <taxon>Sphingomonadaceae</taxon>
        <taxon>Sphingopyxis</taxon>
    </lineage>
</organism>
<feature type="domain" description="MaoC-like" evidence="1">
    <location>
        <begin position="161"/>
        <end position="267"/>
    </location>
</feature>
<evidence type="ECO:0000313" key="4">
    <source>
        <dbReference type="Proteomes" id="UP000197361"/>
    </source>
</evidence>
<sequence>MPIQYPAVLKETSSGGRKAWGANDAILYALGLGMASDPLDRNELPFVHEVDQKVMPTLAAVLSRGLGVTVAQLGFDYRYSVHGEQAILWHRPIPPQGEITGEGRVVAVYDKGDKGAVCVTETSLRDGATGDLLATVRVTSFARADGHCGAPSEGAPDPHKVPDRAPDLSLRYATRPDLALIYRLSGDMNPLHIDPDAARRAGFDRPILHGLCTYGIACRAVIEGFAGWDPERLASLAARFSAPVFPGDALVIDLWRDGDVISFEAQVPDRGVTVLKNGRAELRGT</sequence>
<gene>
    <name evidence="3" type="ORF">CDQ92_06725</name>
</gene>
<dbReference type="AlphaFoldDB" id="A0A246JUP7"/>
<dbReference type="SUPFAM" id="SSF54637">
    <property type="entry name" value="Thioesterase/thiol ester dehydrase-isomerase"/>
    <property type="match status" value="2"/>
</dbReference>
<protein>
    <submittedName>
        <fullName evidence="3">3-alpha,7-alpha, 12-alpha-trihydroxy-5-beta-cholest-24-enoyl-CoA hydratase</fullName>
    </submittedName>
</protein>
<proteinExistence type="predicted"/>
<dbReference type="EMBL" id="NISK01000002">
    <property type="protein sequence ID" value="OWQ96814.1"/>
    <property type="molecule type" value="Genomic_DNA"/>
</dbReference>
<dbReference type="Pfam" id="PF01575">
    <property type="entry name" value="MaoC_dehydratas"/>
    <property type="match status" value="1"/>
</dbReference>
<evidence type="ECO:0000259" key="2">
    <source>
        <dbReference type="Pfam" id="PF22622"/>
    </source>
</evidence>
<dbReference type="GO" id="GO:0006635">
    <property type="term" value="P:fatty acid beta-oxidation"/>
    <property type="evidence" value="ECO:0007669"/>
    <property type="project" value="TreeGrafter"/>
</dbReference>
<dbReference type="InterPro" id="IPR029069">
    <property type="entry name" value="HotDog_dom_sf"/>
</dbReference>
<accession>A0A246JUP7</accession>
<dbReference type="InterPro" id="IPR002539">
    <property type="entry name" value="MaoC-like_dom"/>
</dbReference>
<reference evidence="3 4" key="1">
    <citation type="journal article" date="2010" name="Int. J. Syst. Evol. Microbiol.">
        <title>Sphingopyxis bauzanensis sp. nov., a psychrophilic bacterium isolated from soil.</title>
        <authorList>
            <person name="Zhang D.C."/>
            <person name="Liu H.C."/>
            <person name="Xin Y.H."/>
            <person name="Zhou Y.G."/>
            <person name="Schinner F."/>
            <person name="Margesin R."/>
        </authorList>
    </citation>
    <scope>NUCLEOTIDE SEQUENCE [LARGE SCALE GENOMIC DNA]</scope>
    <source>
        <strain evidence="3 4">DSM 22271</strain>
    </source>
</reference>
<dbReference type="CDD" id="cd03448">
    <property type="entry name" value="HDE_HSD"/>
    <property type="match status" value="1"/>
</dbReference>
<dbReference type="PANTHER" id="PTHR13078:SF56">
    <property type="entry name" value="PEROXISOMAL MULTIFUNCTIONAL ENZYME TYPE 2"/>
    <property type="match status" value="1"/>
</dbReference>
<dbReference type="CDD" id="cd03440">
    <property type="entry name" value="hot_dog"/>
    <property type="match status" value="1"/>
</dbReference>
<dbReference type="InterPro" id="IPR054357">
    <property type="entry name" value="MFE-2_N"/>
</dbReference>
<evidence type="ECO:0000259" key="1">
    <source>
        <dbReference type="Pfam" id="PF01575"/>
    </source>
</evidence>
<keyword evidence="4" id="KW-1185">Reference proteome</keyword>
<dbReference type="OrthoDB" id="5522043at2"/>
<dbReference type="Pfam" id="PF22622">
    <property type="entry name" value="MFE-2_hydrat-2_N"/>
    <property type="match status" value="1"/>
</dbReference>
<comment type="caution">
    <text evidence="3">The sequence shown here is derived from an EMBL/GenBank/DDBJ whole genome shotgun (WGS) entry which is preliminary data.</text>
</comment>
<feature type="domain" description="Peroxisomal multifunctional enzyme type 2-like N-terminal" evidence="2">
    <location>
        <begin position="22"/>
        <end position="143"/>
    </location>
</feature>
<dbReference type="Gene3D" id="3.10.129.10">
    <property type="entry name" value="Hotdog Thioesterase"/>
    <property type="match status" value="1"/>
</dbReference>
<dbReference type="GO" id="GO:0004300">
    <property type="term" value="F:enoyl-CoA hydratase activity"/>
    <property type="evidence" value="ECO:0007669"/>
    <property type="project" value="TreeGrafter"/>
</dbReference>
<dbReference type="PANTHER" id="PTHR13078">
    <property type="entry name" value="PEROXISOMAL MULTIFUNCTIONAL ENZYME TYPE 2-RELATED"/>
    <property type="match status" value="1"/>
</dbReference>
<dbReference type="GO" id="GO:0003857">
    <property type="term" value="F:(3S)-3-hydroxyacyl-CoA dehydrogenase (NAD+) activity"/>
    <property type="evidence" value="ECO:0007669"/>
    <property type="project" value="TreeGrafter"/>
</dbReference>